<comment type="caution">
    <text evidence="4">The sequence shown here is derived from an EMBL/GenBank/DDBJ whole genome shotgun (WGS) entry which is preliminary data.</text>
</comment>
<dbReference type="InterPro" id="IPR029410">
    <property type="entry name" value="CAP_assoc"/>
</dbReference>
<evidence type="ECO:0000313" key="5">
    <source>
        <dbReference type="Proteomes" id="UP000316882"/>
    </source>
</evidence>
<dbReference type="PANTHER" id="PTHR31157">
    <property type="entry name" value="SCP DOMAIN-CONTAINING PROTEIN"/>
    <property type="match status" value="1"/>
</dbReference>
<evidence type="ECO:0000259" key="3">
    <source>
        <dbReference type="Pfam" id="PF14504"/>
    </source>
</evidence>
<dbReference type="Pfam" id="PF14504">
    <property type="entry name" value="CAP_assoc_N"/>
    <property type="match status" value="1"/>
</dbReference>
<dbReference type="PANTHER" id="PTHR31157:SF1">
    <property type="entry name" value="SCP DOMAIN-CONTAINING PROTEIN"/>
    <property type="match status" value="1"/>
</dbReference>
<accession>A0A4Y3PXC4</accession>
<dbReference type="AlphaFoldDB" id="A0A4Y3PXC4"/>
<dbReference type="InterPro" id="IPR014044">
    <property type="entry name" value="CAP_dom"/>
</dbReference>
<dbReference type="InterPro" id="IPR035940">
    <property type="entry name" value="CAP_sf"/>
</dbReference>
<proteinExistence type="predicted"/>
<feature type="region of interest" description="Disordered" evidence="1">
    <location>
        <begin position="105"/>
        <end position="146"/>
    </location>
</feature>
<dbReference type="SUPFAM" id="SSF55797">
    <property type="entry name" value="PR-1-like"/>
    <property type="match status" value="1"/>
</dbReference>
<protein>
    <recommendedName>
        <fullName evidence="6">Secretion protein</fullName>
    </recommendedName>
</protein>
<reference evidence="4 5" key="1">
    <citation type="submission" date="2019-06" db="EMBL/GenBank/DDBJ databases">
        <title>Whole genome shotgun sequence of Brevibacillus parabrevis NBRC 12334.</title>
        <authorList>
            <person name="Hosoyama A."/>
            <person name="Uohara A."/>
            <person name="Ohji S."/>
            <person name="Ichikawa N."/>
        </authorList>
    </citation>
    <scope>NUCLEOTIDE SEQUENCE [LARGE SCALE GENOMIC DNA]</scope>
    <source>
        <strain evidence="4 5">NBRC 12334</strain>
    </source>
</reference>
<name>A0A4Y3PXC4_BREPA</name>
<feature type="compositionally biased region" description="Low complexity" evidence="1">
    <location>
        <begin position="108"/>
        <end position="120"/>
    </location>
</feature>
<evidence type="ECO:0000259" key="2">
    <source>
        <dbReference type="Pfam" id="PF00188"/>
    </source>
</evidence>
<sequence>MQKWLWIGLIALGVLGISRLFSSDTTSFIRVNIYPADIYWDGRKIATGNAQGYYVERGQELPASLEYRGTLYVPLSMIGRHLNKPVGWDESSHFAWVGQPPTVPTELSSEVSGSPAPSSPKAEDAIPATAPAQNAPAKTADSGDASMKSSATLFGMTIGMSSDEVKKLLGEPARKDPSSLGYEWWVYNRDPAKFVQVGIASGKVVDLYSLAPDAALGNIGVGSSLQALERQYPLQNTITFSYMGANIQITNQKQQRPLVMKDGVPHIFYLDKQNGNKVTGLRMIDTQMLLRGGFYETKWSYQGQAPDFDPPALNVGQREQVNLANERQTIDLVNVTRYRYKLPPLQWNEEAAQVARGHSLDMETNDYFDHISPTTGSSPFDRLKQANITYSMAGENIAAGYPDAIEAHESWMNSPGHRKNILEKDFTQLGVGVITDYFTQAFLTPNK</sequence>
<feature type="domain" description="SCP" evidence="2">
    <location>
        <begin position="331"/>
        <end position="439"/>
    </location>
</feature>
<feature type="domain" description="CAP-associated" evidence="3">
    <location>
        <begin position="158"/>
        <end position="294"/>
    </location>
</feature>
<evidence type="ECO:0000256" key="1">
    <source>
        <dbReference type="SAM" id="MobiDB-lite"/>
    </source>
</evidence>
<evidence type="ECO:0000313" key="4">
    <source>
        <dbReference type="EMBL" id="GEB35731.1"/>
    </source>
</evidence>
<dbReference type="CDD" id="cd05379">
    <property type="entry name" value="CAP_bacterial"/>
    <property type="match status" value="1"/>
</dbReference>
<dbReference type="Proteomes" id="UP000316882">
    <property type="component" value="Unassembled WGS sequence"/>
</dbReference>
<dbReference type="EMBL" id="BJMH01000051">
    <property type="protein sequence ID" value="GEB35731.1"/>
    <property type="molecule type" value="Genomic_DNA"/>
</dbReference>
<evidence type="ECO:0008006" key="6">
    <source>
        <dbReference type="Google" id="ProtNLM"/>
    </source>
</evidence>
<dbReference type="Pfam" id="PF00188">
    <property type="entry name" value="CAP"/>
    <property type="match status" value="1"/>
</dbReference>
<dbReference type="RefSeq" id="WP_122966557.1">
    <property type="nucleotide sequence ID" value="NZ_BJMH01000051.1"/>
</dbReference>
<organism evidence="4 5">
    <name type="scientific">Brevibacillus parabrevis</name>
    <dbReference type="NCBI Taxonomy" id="54914"/>
    <lineage>
        <taxon>Bacteria</taxon>
        <taxon>Bacillati</taxon>
        <taxon>Bacillota</taxon>
        <taxon>Bacilli</taxon>
        <taxon>Bacillales</taxon>
        <taxon>Paenibacillaceae</taxon>
        <taxon>Brevibacillus</taxon>
    </lineage>
</organism>
<dbReference type="STRING" id="54914.AV540_17760"/>
<gene>
    <name evidence="4" type="ORF">BPA01_53110</name>
</gene>
<keyword evidence="5" id="KW-1185">Reference proteome</keyword>
<dbReference type="Gene3D" id="3.40.33.10">
    <property type="entry name" value="CAP"/>
    <property type="match status" value="1"/>
</dbReference>